<dbReference type="EMBL" id="MU853762">
    <property type="protein sequence ID" value="KAK3943973.1"/>
    <property type="molecule type" value="Genomic_DNA"/>
</dbReference>
<feature type="coiled-coil region" evidence="1">
    <location>
        <begin position="65"/>
        <end position="92"/>
    </location>
</feature>
<keyword evidence="2" id="KW-0812">Transmembrane</keyword>
<accession>A0AAN6NH22</accession>
<keyword evidence="1" id="KW-0175">Coiled coil</keyword>
<sequence length="101" mass="11790">MPVNTARKAAVRASTSWPTWKRMVWTGAFAAVTFVGTIYGAGLKTQQEWKTERQRIQEVTMDEKMAALEQRRAHLMKQKTQLELKLDDLHSRMRERGEQQQ</sequence>
<feature type="transmembrane region" description="Helical" evidence="2">
    <location>
        <begin position="23"/>
        <end position="43"/>
    </location>
</feature>
<dbReference type="AlphaFoldDB" id="A0AAN6NH22"/>
<name>A0AAN6NH22_9PEZI</name>
<evidence type="ECO:0000313" key="3">
    <source>
        <dbReference type="EMBL" id="KAK3943973.1"/>
    </source>
</evidence>
<keyword evidence="2" id="KW-1133">Transmembrane helix</keyword>
<organism evidence="3 4">
    <name type="scientific">Diplogelasinospora grovesii</name>
    <dbReference type="NCBI Taxonomy" id="303347"/>
    <lineage>
        <taxon>Eukaryota</taxon>
        <taxon>Fungi</taxon>
        <taxon>Dikarya</taxon>
        <taxon>Ascomycota</taxon>
        <taxon>Pezizomycotina</taxon>
        <taxon>Sordariomycetes</taxon>
        <taxon>Sordariomycetidae</taxon>
        <taxon>Sordariales</taxon>
        <taxon>Diplogelasinosporaceae</taxon>
        <taxon>Diplogelasinospora</taxon>
    </lineage>
</organism>
<dbReference type="Proteomes" id="UP001303473">
    <property type="component" value="Unassembled WGS sequence"/>
</dbReference>
<evidence type="ECO:0000256" key="2">
    <source>
        <dbReference type="SAM" id="Phobius"/>
    </source>
</evidence>
<evidence type="ECO:0000256" key="1">
    <source>
        <dbReference type="SAM" id="Coils"/>
    </source>
</evidence>
<protein>
    <submittedName>
        <fullName evidence="3">Uncharacterized protein</fullName>
    </submittedName>
</protein>
<reference evidence="4" key="1">
    <citation type="journal article" date="2023" name="Mol. Phylogenet. Evol.">
        <title>Genome-scale phylogeny and comparative genomics of the fungal order Sordariales.</title>
        <authorList>
            <person name="Hensen N."/>
            <person name="Bonometti L."/>
            <person name="Westerberg I."/>
            <person name="Brannstrom I.O."/>
            <person name="Guillou S."/>
            <person name="Cros-Aarteil S."/>
            <person name="Calhoun S."/>
            <person name="Haridas S."/>
            <person name="Kuo A."/>
            <person name="Mondo S."/>
            <person name="Pangilinan J."/>
            <person name="Riley R."/>
            <person name="LaButti K."/>
            <person name="Andreopoulos B."/>
            <person name="Lipzen A."/>
            <person name="Chen C."/>
            <person name="Yan M."/>
            <person name="Daum C."/>
            <person name="Ng V."/>
            <person name="Clum A."/>
            <person name="Steindorff A."/>
            <person name="Ohm R.A."/>
            <person name="Martin F."/>
            <person name="Silar P."/>
            <person name="Natvig D.O."/>
            <person name="Lalanne C."/>
            <person name="Gautier V."/>
            <person name="Ament-Velasquez S.L."/>
            <person name="Kruys A."/>
            <person name="Hutchinson M.I."/>
            <person name="Powell A.J."/>
            <person name="Barry K."/>
            <person name="Miller A.N."/>
            <person name="Grigoriev I.V."/>
            <person name="Debuchy R."/>
            <person name="Gladieux P."/>
            <person name="Hiltunen Thoren M."/>
            <person name="Johannesson H."/>
        </authorList>
    </citation>
    <scope>NUCLEOTIDE SEQUENCE [LARGE SCALE GENOMIC DNA]</scope>
    <source>
        <strain evidence="4">CBS 340.73</strain>
    </source>
</reference>
<keyword evidence="4" id="KW-1185">Reference proteome</keyword>
<comment type="caution">
    <text evidence="3">The sequence shown here is derived from an EMBL/GenBank/DDBJ whole genome shotgun (WGS) entry which is preliminary data.</text>
</comment>
<proteinExistence type="predicted"/>
<evidence type="ECO:0000313" key="4">
    <source>
        <dbReference type="Proteomes" id="UP001303473"/>
    </source>
</evidence>
<gene>
    <name evidence="3" type="ORF">QBC46DRAFT_252945</name>
</gene>
<keyword evidence="2" id="KW-0472">Membrane</keyword>